<organism evidence="8 9">
    <name type="scientific">Trichoplax adhaerens</name>
    <name type="common">Trichoplax reptans</name>
    <dbReference type="NCBI Taxonomy" id="10228"/>
    <lineage>
        <taxon>Eukaryota</taxon>
        <taxon>Metazoa</taxon>
        <taxon>Placozoa</taxon>
        <taxon>Uniplacotomia</taxon>
        <taxon>Trichoplacea</taxon>
        <taxon>Trichoplacidae</taxon>
        <taxon>Trichoplax</taxon>
    </lineage>
</organism>
<evidence type="ECO:0000256" key="6">
    <source>
        <dbReference type="PROSITE-ProRule" id="PRU01015"/>
    </source>
</evidence>
<dbReference type="PANTHER" id="PTHR11006">
    <property type="entry name" value="PROTEIN ARGININE N-METHYLTRANSFERASE"/>
    <property type="match status" value="1"/>
</dbReference>
<reference evidence="8 9" key="1">
    <citation type="journal article" date="2008" name="Nature">
        <title>The Trichoplax genome and the nature of placozoans.</title>
        <authorList>
            <person name="Srivastava M."/>
            <person name="Begovic E."/>
            <person name="Chapman J."/>
            <person name="Putnam N.H."/>
            <person name="Hellsten U."/>
            <person name="Kawashima T."/>
            <person name="Kuo A."/>
            <person name="Mitros T."/>
            <person name="Salamov A."/>
            <person name="Carpenter M.L."/>
            <person name="Signorovitch A.Y."/>
            <person name="Moreno M.A."/>
            <person name="Kamm K."/>
            <person name="Grimwood J."/>
            <person name="Schmutz J."/>
            <person name="Shapiro H."/>
            <person name="Grigoriev I.V."/>
            <person name="Buss L.W."/>
            <person name="Schierwater B."/>
            <person name="Dellaporta S.L."/>
            <person name="Rokhsar D.S."/>
        </authorList>
    </citation>
    <scope>NUCLEOTIDE SEQUENCE [LARGE SCALE GENOMIC DNA]</scope>
    <source>
        <strain evidence="8 9">Grell-BS-1999</strain>
    </source>
</reference>
<dbReference type="CTD" id="6757610"/>
<dbReference type="STRING" id="10228.B3S8A4"/>
<proteinExistence type="predicted"/>
<dbReference type="GO" id="GO:0006338">
    <property type="term" value="P:chromatin remodeling"/>
    <property type="evidence" value="ECO:0000318"/>
    <property type="project" value="GO_Central"/>
</dbReference>
<evidence type="ECO:0000259" key="7">
    <source>
        <dbReference type="Pfam" id="PF22528"/>
    </source>
</evidence>
<feature type="domain" description="Protein arginine N-methyltransferase" evidence="7">
    <location>
        <begin position="134"/>
        <end position="301"/>
    </location>
</feature>
<dbReference type="FunFam" id="3.40.50.150:FF:000799">
    <property type="match status" value="1"/>
</dbReference>
<dbReference type="GeneID" id="6757610"/>
<evidence type="ECO:0000256" key="5">
    <source>
        <dbReference type="ARBA" id="ARBA00042685"/>
    </source>
</evidence>
<evidence type="ECO:0000256" key="4">
    <source>
        <dbReference type="ARBA" id="ARBA00040406"/>
    </source>
</evidence>
<gene>
    <name evidence="8" type="ORF">TRIADDRAFT_60467</name>
</gene>
<dbReference type="PhylomeDB" id="B3S8A4"/>
<dbReference type="SUPFAM" id="SSF53335">
    <property type="entry name" value="S-adenosyl-L-methionine-dependent methyltransferases"/>
    <property type="match status" value="1"/>
</dbReference>
<dbReference type="PANTHER" id="PTHR11006:SF73">
    <property type="entry name" value="PROTEIN ARGININE N-METHYLTRANSFERASE 6"/>
    <property type="match status" value="1"/>
</dbReference>
<dbReference type="OrthoDB" id="7848332at2759"/>
<dbReference type="OMA" id="CIHVDYT"/>
<evidence type="ECO:0000256" key="1">
    <source>
        <dbReference type="ARBA" id="ARBA00022603"/>
    </source>
</evidence>
<dbReference type="GO" id="GO:0016274">
    <property type="term" value="F:protein-arginine N-methyltransferase activity"/>
    <property type="evidence" value="ECO:0000318"/>
    <property type="project" value="GO_Central"/>
</dbReference>
<evidence type="ECO:0000313" key="8">
    <source>
        <dbReference type="EMBL" id="EDV21164.1"/>
    </source>
</evidence>
<accession>B3S8A4</accession>
<keyword evidence="3 6" id="KW-0949">S-adenosyl-L-methionine</keyword>
<dbReference type="Pfam" id="PF22528">
    <property type="entry name" value="PRMT_C"/>
    <property type="match status" value="1"/>
</dbReference>
<keyword evidence="9" id="KW-1185">Reference proteome</keyword>
<dbReference type="InParanoid" id="B3S8A4"/>
<keyword evidence="2 6" id="KW-0808">Transferase</keyword>
<sequence>MNRWYHQRTKDEDYFRLAILKNANRIRNKVVLDVGAGTGILSHFCVEAGARKVYAVEASAIAEQAKKVALANNAQDKISVINDLVENIELPEKVDVIVSEWMGYSLLFEGMLKSVIYARDKWLKEDGIILPSCAEIYLAPISYDEDYEERHNFWYSIKDKYGVSMDTIVPLAKQEAFKNVCLCQLTTENVIAPETCIYSLSIKQVCEADLKRIEQPFSLIAMGRALVHGFTLWFNVSFEICDGSNVLLSTSPFSPPTHWCQSVMYLKDPFNVEQDQVIKGNIKIVESEESDRCIDIQMEFSSDFNGHSVNGSNIFYLNSNFT</sequence>
<dbReference type="CDD" id="cd02440">
    <property type="entry name" value="AdoMet_MTases"/>
    <property type="match status" value="1"/>
</dbReference>
<evidence type="ECO:0000313" key="9">
    <source>
        <dbReference type="Proteomes" id="UP000009022"/>
    </source>
</evidence>
<dbReference type="eggNOG" id="KOG1499">
    <property type="taxonomic scope" value="Eukaryota"/>
</dbReference>
<evidence type="ECO:0000256" key="2">
    <source>
        <dbReference type="ARBA" id="ARBA00022679"/>
    </source>
</evidence>
<dbReference type="Gene3D" id="2.70.160.11">
    <property type="entry name" value="Hnrnp arginine n-methyltransferase1"/>
    <property type="match status" value="1"/>
</dbReference>
<dbReference type="InterPro" id="IPR025799">
    <property type="entry name" value="Arg_MeTrfase"/>
</dbReference>
<keyword evidence="1 6" id="KW-0489">Methyltransferase</keyword>
<dbReference type="HOGENOM" id="CLU_017375_1_2_1"/>
<evidence type="ECO:0000256" key="3">
    <source>
        <dbReference type="ARBA" id="ARBA00022691"/>
    </source>
</evidence>
<dbReference type="InterPro" id="IPR055135">
    <property type="entry name" value="PRMT_dom"/>
</dbReference>
<dbReference type="GO" id="GO:0006355">
    <property type="term" value="P:regulation of DNA-templated transcription"/>
    <property type="evidence" value="ECO:0000318"/>
    <property type="project" value="GO_Central"/>
</dbReference>
<dbReference type="KEGG" id="tad:TRIADDRAFT_60467"/>
<dbReference type="EMBL" id="DS985255">
    <property type="protein sequence ID" value="EDV21164.1"/>
    <property type="molecule type" value="Genomic_DNA"/>
</dbReference>
<dbReference type="GO" id="GO:0032259">
    <property type="term" value="P:methylation"/>
    <property type="evidence" value="ECO:0007669"/>
    <property type="project" value="UniProtKB-KW"/>
</dbReference>
<dbReference type="GO" id="GO:0042054">
    <property type="term" value="F:histone methyltransferase activity"/>
    <property type="evidence" value="ECO:0000318"/>
    <property type="project" value="GO_Central"/>
</dbReference>
<dbReference type="RefSeq" id="XP_002116494.1">
    <property type="nucleotide sequence ID" value="XM_002116458.1"/>
</dbReference>
<dbReference type="FunCoup" id="B3S8A4">
    <property type="interactions" value="687"/>
</dbReference>
<name>B3S8A4_TRIAD</name>
<dbReference type="AlphaFoldDB" id="B3S8A4"/>
<dbReference type="Pfam" id="PF06325">
    <property type="entry name" value="PrmA"/>
    <property type="match status" value="1"/>
</dbReference>
<dbReference type="InterPro" id="IPR029063">
    <property type="entry name" value="SAM-dependent_MTases_sf"/>
</dbReference>
<dbReference type="Gene3D" id="3.40.50.150">
    <property type="entry name" value="Vaccinia Virus protein VP39"/>
    <property type="match status" value="1"/>
</dbReference>
<protein>
    <recommendedName>
        <fullName evidence="4">Protein arginine N-methyltransferase 6</fullName>
    </recommendedName>
    <alternativeName>
        <fullName evidence="5">Histone-arginine N-methyltransferase PRMT6</fullName>
    </alternativeName>
</protein>
<dbReference type="Proteomes" id="UP000009022">
    <property type="component" value="Unassembled WGS sequence"/>
</dbReference>
<dbReference type="PROSITE" id="PS51678">
    <property type="entry name" value="SAM_MT_PRMT"/>
    <property type="match status" value="1"/>
</dbReference>